<dbReference type="PANTHER" id="PTHR44040:SF1">
    <property type="entry name" value="RETINOBLASTOMA-BINDING PROTEIN 5"/>
    <property type="match status" value="1"/>
</dbReference>
<name>A0A699ZYT7_HAELA</name>
<reference evidence="6 7" key="1">
    <citation type="submission" date="2020-02" db="EMBL/GenBank/DDBJ databases">
        <title>Draft genome sequence of Haematococcus lacustris strain NIES-144.</title>
        <authorList>
            <person name="Morimoto D."/>
            <person name="Nakagawa S."/>
            <person name="Yoshida T."/>
            <person name="Sawayama S."/>
        </authorList>
    </citation>
    <scope>NUCLEOTIDE SEQUENCE [LARGE SCALE GENOMIC DNA]</scope>
    <source>
        <strain evidence="6 7">NIES-144</strain>
    </source>
</reference>
<dbReference type="Proteomes" id="UP000485058">
    <property type="component" value="Unassembled WGS sequence"/>
</dbReference>
<keyword evidence="3" id="KW-0677">Repeat</keyword>
<comment type="subcellular location">
    <subcellularLocation>
        <location evidence="1">Nucleus</location>
    </subcellularLocation>
</comment>
<dbReference type="Pfam" id="PF00400">
    <property type="entry name" value="WD40"/>
    <property type="match status" value="2"/>
</dbReference>
<evidence type="ECO:0000256" key="1">
    <source>
        <dbReference type="ARBA" id="ARBA00004123"/>
    </source>
</evidence>
<dbReference type="SMART" id="SM00320">
    <property type="entry name" value="WD40"/>
    <property type="match status" value="2"/>
</dbReference>
<evidence type="ECO:0000313" key="6">
    <source>
        <dbReference type="EMBL" id="GFH21232.1"/>
    </source>
</evidence>
<dbReference type="InterPro" id="IPR019775">
    <property type="entry name" value="WD40_repeat_CS"/>
</dbReference>
<proteinExistence type="predicted"/>
<feature type="repeat" description="WD" evidence="5">
    <location>
        <begin position="62"/>
        <end position="100"/>
    </location>
</feature>
<dbReference type="PROSITE" id="PS50082">
    <property type="entry name" value="WD_REPEATS_2"/>
    <property type="match status" value="2"/>
</dbReference>
<dbReference type="InterPro" id="IPR036322">
    <property type="entry name" value="WD40_repeat_dom_sf"/>
</dbReference>
<evidence type="ECO:0000256" key="4">
    <source>
        <dbReference type="ARBA" id="ARBA00023242"/>
    </source>
</evidence>
<dbReference type="InterPro" id="IPR001680">
    <property type="entry name" value="WD40_rpt"/>
</dbReference>
<evidence type="ECO:0000256" key="2">
    <source>
        <dbReference type="ARBA" id="ARBA00022574"/>
    </source>
</evidence>
<gene>
    <name evidence="6" type="ORF">HaLaN_18490</name>
</gene>
<protein>
    <submittedName>
        <fullName evidence="6">WD_REPEATS_REGION domain-containing protein</fullName>
    </submittedName>
</protein>
<dbReference type="PROSITE" id="PS50294">
    <property type="entry name" value="WD_REPEATS_REGION"/>
    <property type="match status" value="1"/>
</dbReference>
<organism evidence="6 7">
    <name type="scientific">Haematococcus lacustris</name>
    <name type="common">Green alga</name>
    <name type="synonym">Haematococcus pluvialis</name>
    <dbReference type="NCBI Taxonomy" id="44745"/>
    <lineage>
        <taxon>Eukaryota</taxon>
        <taxon>Viridiplantae</taxon>
        <taxon>Chlorophyta</taxon>
        <taxon>core chlorophytes</taxon>
        <taxon>Chlorophyceae</taxon>
        <taxon>CS clade</taxon>
        <taxon>Chlamydomonadales</taxon>
        <taxon>Haematococcaceae</taxon>
        <taxon>Haematococcus</taxon>
    </lineage>
</organism>
<dbReference type="PROSITE" id="PS00678">
    <property type="entry name" value="WD_REPEATS_1"/>
    <property type="match status" value="1"/>
</dbReference>
<feature type="repeat" description="WD" evidence="5">
    <location>
        <begin position="28"/>
        <end position="61"/>
    </location>
</feature>
<dbReference type="Gene3D" id="2.130.10.10">
    <property type="entry name" value="YVTN repeat-like/Quinoprotein amine dehydrogenase"/>
    <property type="match status" value="1"/>
</dbReference>
<dbReference type="InterPro" id="IPR037850">
    <property type="entry name" value="RBBP5/Swd1"/>
</dbReference>
<feature type="non-terminal residue" evidence="6">
    <location>
        <position position="1"/>
    </location>
</feature>
<dbReference type="SUPFAM" id="SSF50978">
    <property type="entry name" value="WD40 repeat-like"/>
    <property type="match status" value="1"/>
</dbReference>
<accession>A0A699ZYT7</accession>
<dbReference type="InterPro" id="IPR015943">
    <property type="entry name" value="WD40/YVTN_repeat-like_dom_sf"/>
</dbReference>
<dbReference type="AlphaFoldDB" id="A0A699ZYT7"/>
<keyword evidence="2 5" id="KW-0853">WD repeat</keyword>
<evidence type="ECO:0000256" key="3">
    <source>
        <dbReference type="ARBA" id="ARBA00022737"/>
    </source>
</evidence>
<keyword evidence="4" id="KW-0539">Nucleus</keyword>
<keyword evidence="7" id="KW-1185">Reference proteome</keyword>
<comment type="caution">
    <text evidence="6">The sequence shown here is derived from an EMBL/GenBank/DDBJ whole genome shotgun (WGS) entry which is preliminary data.</text>
</comment>
<evidence type="ECO:0000313" key="7">
    <source>
        <dbReference type="Proteomes" id="UP000485058"/>
    </source>
</evidence>
<sequence length="100" mass="11208">MNRRLLDPFQSVQLPEVIEEYLEHGTTTCVAFNRRGTLLAAGTQEGQVVLWDFETRGVARVLERHRGSVAGLSWSRNGRYLASVAADKLLVLWDVAQGRP</sequence>
<dbReference type="GO" id="GO:0048188">
    <property type="term" value="C:Set1C/COMPASS complex"/>
    <property type="evidence" value="ECO:0007669"/>
    <property type="project" value="InterPro"/>
</dbReference>
<dbReference type="PANTHER" id="PTHR44040">
    <property type="entry name" value="RETINOBLASTOMA-BINDING PROTEIN 5"/>
    <property type="match status" value="1"/>
</dbReference>
<evidence type="ECO:0000256" key="5">
    <source>
        <dbReference type="PROSITE-ProRule" id="PRU00221"/>
    </source>
</evidence>
<feature type="non-terminal residue" evidence="6">
    <location>
        <position position="100"/>
    </location>
</feature>
<dbReference type="EMBL" id="BLLF01001785">
    <property type="protein sequence ID" value="GFH21232.1"/>
    <property type="molecule type" value="Genomic_DNA"/>
</dbReference>